<gene>
    <name evidence="2" type="ordered locus">Cyan7425_4755</name>
</gene>
<dbReference type="OrthoDB" id="104470at2"/>
<organism evidence="2">
    <name type="scientific">Cyanothece sp. (strain PCC 7425 / ATCC 29141)</name>
    <dbReference type="NCBI Taxonomy" id="395961"/>
    <lineage>
        <taxon>Bacteria</taxon>
        <taxon>Bacillati</taxon>
        <taxon>Cyanobacteriota</taxon>
        <taxon>Cyanophyceae</taxon>
        <taxon>Gomontiellales</taxon>
        <taxon>Cyanothecaceae</taxon>
        <taxon>Cyanothece</taxon>
    </lineage>
</organism>
<evidence type="ECO:0000256" key="1">
    <source>
        <dbReference type="SAM" id="MobiDB-lite"/>
    </source>
</evidence>
<evidence type="ECO:0000313" key="2">
    <source>
        <dbReference type="EMBL" id="ACL47060.1"/>
    </source>
</evidence>
<proteinExistence type="predicted"/>
<dbReference type="EMBL" id="CP001344">
    <property type="protein sequence ID" value="ACL47060.1"/>
    <property type="molecule type" value="Genomic_DNA"/>
</dbReference>
<reference evidence="2" key="1">
    <citation type="submission" date="2009-01" db="EMBL/GenBank/DDBJ databases">
        <title>Complete sequence of chromosome Cyanothece sp. PCC 7425.</title>
        <authorList>
            <consortium name="US DOE Joint Genome Institute"/>
            <person name="Lucas S."/>
            <person name="Copeland A."/>
            <person name="Lapidus A."/>
            <person name="Glavina del Rio T."/>
            <person name="Dalin E."/>
            <person name="Tice H."/>
            <person name="Bruce D."/>
            <person name="Goodwin L."/>
            <person name="Pitluck S."/>
            <person name="Sims D."/>
            <person name="Meineke L."/>
            <person name="Brettin T."/>
            <person name="Detter J.C."/>
            <person name="Han C."/>
            <person name="Larimer F."/>
            <person name="Land M."/>
            <person name="Hauser L."/>
            <person name="Kyrpides N."/>
            <person name="Ovchinnikova G."/>
            <person name="Liberton M."/>
            <person name="Stoeckel J."/>
            <person name="Banerjee A."/>
            <person name="Singh A."/>
            <person name="Page L."/>
            <person name="Sato H."/>
            <person name="Zhao L."/>
            <person name="Sherman L."/>
            <person name="Pakrasi H."/>
            <person name="Richardson P."/>
        </authorList>
    </citation>
    <scope>NUCLEOTIDE SEQUENCE</scope>
    <source>
        <strain evidence="2">PCC 7425</strain>
    </source>
</reference>
<name>B8HM53_CYAP4</name>
<protein>
    <submittedName>
        <fullName evidence="2">Uncharacterized protein</fullName>
    </submittedName>
</protein>
<feature type="region of interest" description="Disordered" evidence="1">
    <location>
        <begin position="134"/>
        <end position="159"/>
    </location>
</feature>
<feature type="compositionally biased region" description="Polar residues" evidence="1">
    <location>
        <begin position="143"/>
        <end position="158"/>
    </location>
</feature>
<dbReference type="KEGG" id="cyn:Cyan7425_4755"/>
<accession>B8HM53</accession>
<sequence>MSREITVILKKTDSDKPNLGTQTWNILNEVIRSPLFSFVFGASLVTLLPWVQERIKPKEIQEAQQREAKARADAILIAPFIANLDVTQPDKSKAVIAALQELDRVSREADMKKESSPIFKATLAAITIVKAKSQPRATGKDTPPTSVESTQKPSSTPSFPDIYQKLKDSVIYIQVTKNNSDQFGLGNKLLQALQSLSLIAPGIEQISPDKMPNNMQIRYFNDSDADGAKSLAEIIYNTLGNSVSSVKIVRLGLKAKPGTLEVWFPKVNG</sequence>
<dbReference type="HOGENOM" id="CLU_1033346_0_0_3"/>
<dbReference type="AlphaFoldDB" id="B8HM53"/>